<dbReference type="AlphaFoldDB" id="X1IHY2"/>
<evidence type="ECO:0000313" key="2">
    <source>
        <dbReference type="EMBL" id="GAH81986.1"/>
    </source>
</evidence>
<feature type="non-terminal residue" evidence="2">
    <location>
        <position position="254"/>
    </location>
</feature>
<dbReference type="Gene3D" id="1.50.10.20">
    <property type="match status" value="1"/>
</dbReference>
<dbReference type="InterPro" id="IPR012878">
    <property type="entry name" value="Beta-AFase-like_GH127_cat"/>
</dbReference>
<protein>
    <recommendedName>
        <fullName evidence="1">Non-reducing end beta-L-arabinofuranosidase-like GH127 catalytic domain-containing protein</fullName>
    </recommendedName>
</protein>
<dbReference type="EMBL" id="BARU01035565">
    <property type="protein sequence ID" value="GAH81986.1"/>
    <property type="molecule type" value="Genomic_DNA"/>
</dbReference>
<comment type="caution">
    <text evidence="2">The sequence shown here is derived from an EMBL/GenBank/DDBJ whole genome shotgun (WGS) entry which is preliminary data.</text>
</comment>
<gene>
    <name evidence="2" type="ORF">S03H2_55649</name>
</gene>
<dbReference type="InterPro" id="IPR008928">
    <property type="entry name" value="6-hairpin_glycosidase_sf"/>
</dbReference>
<organism evidence="2">
    <name type="scientific">marine sediment metagenome</name>
    <dbReference type="NCBI Taxonomy" id="412755"/>
    <lineage>
        <taxon>unclassified sequences</taxon>
        <taxon>metagenomes</taxon>
        <taxon>ecological metagenomes</taxon>
    </lineage>
</organism>
<sequence length="254" mass="28727">LIHAEGFKHHHMRARETAYGVGFSLGWCGQVISPLLSYYKHTKDEKAKEMAIKIGNWIVRHAQTNYGAFHEIYDIEIKQGCDFVGEDLLYTHTSARNTAEILYLYSETHEKRYLDSGLKACDWFLRIQEPSGAIQWKFVDSTGELEGPPAYAASTAEVLTAWAKAYELTGEEKYLRAAERFADWAIRTFVNENLYGGFITDDLASGAPTNGFNRWETPSPTAISFLIDGFVSLYKATGKEKYIQVAEKAGHFWG</sequence>
<evidence type="ECO:0000259" key="1">
    <source>
        <dbReference type="Pfam" id="PF07944"/>
    </source>
</evidence>
<reference evidence="2" key="1">
    <citation type="journal article" date="2014" name="Front. Microbiol.">
        <title>High frequency of phylogenetically diverse reductive dehalogenase-homologous genes in deep subseafloor sedimentary metagenomes.</title>
        <authorList>
            <person name="Kawai M."/>
            <person name="Futagami T."/>
            <person name="Toyoda A."/>
            <person name="Takaki Y."/>
            <person name="Nishi S."/>
            <person name="Hori S."/>
            <person name="Arai W."/>
            <person name="Tsubouchi T."/>
            <person name="Morono Y."/>
            <person name="Uchiyama I."/>
            <person name="Ito T."/>
            <person name="Fujiyama A."/>
            <person name="Inagaki F."/>
            <person name="Takami H."/>
        </authorList>
    </citation>
    <scope>NUCLEOTIDE SEQUENCE</scope>
    <source>
        <strain evidence="2">Expedition CK06-06</strain>
    </source>
</reference>
<dbReference type="SUPFAM" id="SSF48208">
    <property type="entry name" value="Six-hairpin glycosidases"/>
    <property type="match status" value="1"/>
</dbReference>
<proteinExistence type="predicted"/>
<accession>X1IHY2</accession>
<feature type="non-terminal residue" evidence="2">
    <location>
        <position position="1"/>
    </location>
</feature>
<name>X1IHY2_9ZZZZ</name>
<dbReference type="Pfam" id="PF07944">
    <property type="entry name" value="Beta-AFase-like_GH127_cat"/>
    <property type="match status" value="1"/>
</dbReference>
<feature type="domain" description="Non-reducing end beta-L-arabinofuranosidase-like GH127 catalytic" evidence="1">
    <location>
        <begin position="150"/>
        <end position="248"/>
    </location>
</feature>
<dbReference type="GO" id="GO:0005975">
    <property type="term" value="P:carbohydrate metabolic process"/>
    <property type="evidence" value="ECO:0007669"/>
    <property type="project" value="InterPro"/>
</dbReference>